<feature type="transmembrane region" description="Helical" evidence="2">
    <location>
        <begin position="52"/>
        <end position="73"/>
    </location>
</feature>
<dbReference type="EnsemblMetazoa" id="CLYHEMT021689.1">
    <property type="protein sequence ID" value="CLYHEMP021689.1"/>
    <property type="gene ID" value="CLYHEMG021689"/>
</dbReference>
<evidence type="ECO:0000256" key="1">
    <source>
        <dbReference type="SAM" id="MobiDB-lite"/>
    </source>
</evidence>
<dbReference type="GO" id="GO:0016020">
    <property type="term" value="C:membrane"/>
    <property type="evidence" value="ECO:0007669"/>
    <property type="project" value="InterPro"/>
</dbReference>
<evidence type="ECO:0000313" key="4">
    <source>
        <dbReference type="EnsemblMetazoa" id="CLYHEMP021689.1"/>
    </source>
</evidence>
<feature type="transmembrane region" description="Helical" evidence="2">
    <location>
        <begin position="111"/>
        <end position="132"/>
    </location>
</feature>
<accession>A0A7M5XDP6</accession>
<protein>
    <recommendedName>
        <fullName evidence="3">EamA domain-containing protein</fullName>
    </recommendedName>
</protein>
<reference evidence="4" key="1">
    <citation type="submission" date="2021-01" db="UniProtKB">
        <authorList>
            <consortium name="EnsemblMetazoa"/>
        </authorList>
    </citation>
    <scope>IDENTIFICATION</scope>
</reference>
<dbReference type="SUPFAM" id="SSF103481">
    <property type="entry name" value="Multidrug resistance efflux transporter EmrE"/>
    <property type="match status" value="1"/>
</dbReference>
<evidence type="ECO:0000259" key="3">
    <source>
        <dbReference type="Pfam" id="PF00892"/>
    </source>
</evidence>
<organism evidence="4 5">
    <name type="scientific">Clytia hemisphaerica</name>
    <dbReference type="NCBI Taxonomy" id="252671"/>
    <lineage>
        <taxon>Eukaryota</taxon>
        <taxon>Metazoa</taxon>
        <taxon>Cnidaria</taxon>
        <taxon>Hydrozoa</taxon>
        <taxon>Hydroidolina</taxon>
        <taxon>Leptothecata</taxon>
        <taxon>Obeliida</taxon>
        <taxon>Clytiidae</taxon>
        <taxon>Clytia</taxon>
    </lineage>
</organism>
<evidence type="ECO:0000313" key="5">
    <source>
        <dbReference type="Proteomes" id="UP000594262"/>
    </source>
</evidence>
<dbReference type="InterPro" id="IPR000620">
    <property type="entry name" value="EamA_dom"/>
</dbReference>
<dbReference type="Pfam" id="PF00892">
    <property type="entry name" value="EamA"/>
    <property type="match status" value="1"/>
</dbReference>
<feature type="transmembrane region" description="Helical" evidence="2">
    <location>
        <begin position="214"/>
        <end position="233"/>
    </location>
</feature>
<name>A0A7M5XDP6_9CNID</name>
<feature type="region of interest" description="Disordered" evidence="1">
    <location>
        <begin position="148"/>
        <end position="167"/>
    </location>
</feature>
<keyword evidence="2" id="KW-0812">Transmembrane</keyword>
<keyword evidence="2" id="KW-1133">Transmembrane helix</keyword>
<keyword evidence="5" id="KW-1185">Reference proteome</keyword>
<dbReference type="Proteomes" id="UP000594262">
    <property type="component" value="Unplaced"/>
</dbReference>
<proteinExistence type="predicted"/>
<dbReference type="AlphaFoldDB" id="A0A7M5XDP6"/>
<keyword evidence="2" id="KW-0472">Membrane</keyword>
<dbReference type="InterPro" id="IPR037185">
    <property type="entry name" value="EmrE-like"/>
</dbReference>
<feature type="domain" description="EamA" evidence="3">
    <location>
        <begin position="16"/>
        <end position="97"/>
    </location>
</feature>
<feature type="transmembrane region" description="Helical" evidence="2">
    <location>
        <begin position="80"/>
        <end position="99"/>
    </location>
</feature>
<sequence length="251" mass="28375">GLVQTVSSSTTLLINRINPILKLSTICTLVSTGMMKSGAAVAFHYALGMADLSTISTIYALLPFVTILIARLVLKEKITVFEIILSTLCFGGIMCTVYFTQPKGSHKLGTYILGVILVFFTVVGNSAFYVYVRYNTLKQERSQDVNDLPQTLHSDDKNNNERGKPFTQESLTTDHKLFLETEENTSKLREESEKYKDTSADHEKSHESDVDYRLPIFYSSVGYLLWYILIRLITQQPFKICLIADEYLVLL</sequence>
<feature type="compositionally biased region" description="Basic and acidic residues" evidence="1">
    <location>
        <begin position="153"/>
        <end position="164"/>
    </location>
</feature>
<evidence type="ECO:0000256" key="2">
    <source>
        <dbReference type="SAM" id="Phobius"/>
    </source>
</evidence>
<feature type="transmembrane region" description="Helical" evidence="2">
    <location>
        <begin position="20"/>
        <end position="46"/>
    </location>
</feature>